<evidence type="ECO:0000256" key="3">
    <source>
        <dbReference type="ARBA" id="ARBA00047831"/>
    </source>
</evidence>
<dbReference type="Gene3D" id="3.30.460.10">
    <property type="entry name" value="Beta Polymerase, domain 2"/>
    <property type="match status" value="1"/>
</dbReference>
<dbReference type="InterPro" id="IPR002934">
    <property type="entry name" value="Polymerase_NTP_transf_dom"/>
</dbReference>
<evidence type="ECO:0000259" key="6">
    <source>
        <dbReference type="Pfam" id="PF13427"/>
    </source>
</evidence>
<comment type="caution">
    <text evidence="7">The sequence shown here is derived from an EMBL/GenBank/DDBJ whole genome shotgun (WGS) entry which is preliminary data.</text>
</comment>
<dbReference type="EMBL" id="MDER01000096">
    <property type="protein sequence ID" value="ODP26130.1"/>
    <property type="molecule type" value="Genomic_DNA"/>
</dbReference>
<dbReference type="PIRSF" id="PIRSF000819">
    <property type="entry name" value="Streptomycin_3-adenylyltransf"/>
    <property type="match status" value="1"/>
</dbReference>
<evidence type="ECO:0000259" key="5">
    <source>
        <dbReference type="Pfam" id="PF01909"/>
    </source>
</evidence>
<keyword evidence="4" id="KW-0547">Nucleotide-binding</keyword>
<evidence type="ECO:0000256" key="1">
    <source>
        <dbReference type="ARBA" id="ARBA00022679"/>
    </source>
</evidence>
<dbReference type="RefSeq" id="WP_245703548.1">
    <property type="nucleotide sequence ID" value="NZ_MDER01000096.1"/>
</dbReference>
<dbReference type="AlphaFoldDB" id="A0A1E3KZK0"/>
<dbReference type="Pfam" id="PF13427">
    <property type="entry name" value="AadA_C"/>
    <property type="match status" value="1"/>
</dbReference>
<name>A0A1E3KZK0_9BACL</name>
<keyword evidence="4 7" id="KW-0548">Nucleotidyltransferase</keyword>
<organism evidence="7 8">
    <name type="scientific">Paenibacillus nuruki</name>
    <dbReference type="NCBI Taxonomy" id="1886670"/>
    <lineage>
        <taxon>Bacteria</taxon>
        <taxon>Bacillati</taxon>
        <taxon>Bacillota</taxon>
        <taxon>Bacilli</taxon>
        <taxon>Bacillales</taxon>
        <taxon>Paenibacillaceae</taxon>
        <taxon>Paenibacillus</taxon>
    </lineage>
</organism>
<evidence type="ECO:0000256" key="4">
    <source>
        <dbReference type="PIRNR" id="PIRNR000819"/>
    </source>
</evidence>
<dbReference type="GO" id="GO:0070566">
    <property type="term" value="F:adenylyltransferase activity"/>
    <property type="evidence" value="ECO:0007669"/>
    <property type="project" value="InterPro"/>
</dbReference>
<feature type="domain" description="Polymerase nucleotidyl transferase" evidence="5">
    <location>
        <begin position="22"/>
        <end position="96"/>
    </location>
</feature>
<keyword evidence="4" id="KW-0067">ATP-binding</keyword>
<protein>
    <recommendedName>
        <fullName evidence="4">Spectinomycin 9-adenylyltransferase</fullName>
    </recommendedName>
</protein>
<keyword evidence="1 4" id="KW-0808">Transferase</keyword>
<feature type="domain" description="Adenylyltransferase AadA C-terminal" evidence="6">
    <location>
        <begin position="154"/>
        <end position="253"/>
    </location>
</feature>
<dbReference type="STRING" id="1886670.PTI45_04587"/>
<evidence type="ECO:0000313" key="7">
    <source>
        <dbReference type="EMBL" id="ODP26130.1"/>
    </source>
</evidence>
<gene>
    <name evidence="7" type="primary">aadA</name>
    <name evidence="7" type="ORF">PTI45_04587</name>
</gene>
<evidence type="ECO:0000313" key="8">
    <source>
        <dbReference type="Proteomes" id="UP000094578"/>
    </source>
</evidence>
<accession>A0A1E3KZK0</accession>
<dbReference type="GO" id="GO:0005524">
    <property type="term" value="F:ATP binding"/>
    <property type="evidence" value="ECO:0007669"/>
    <property type="project" value="UniProtKB-KW"/>
</dbReference>
<sequence>MNIQPHISDHAYKLKGITELFQTVLEDNLVGIYLHGSLAMGGFNPEQSDIDLLIVVQDAISQQLKLDIAQKLLIVEEDLIYGNGLELSILLQKDINPFVYTTPFEFHYSAHHREKYRTDTHYICGGDTDTDIAAHIFVTYQRGLTLYGKQISAVFAPIDPHLYIQSLLLDIEHVSTDIIDSPVYYTLNLCRILLFLQEHTVSSKKEGGEWGISALPSTYSELIRACLDMYSGSIDDPRLEPVQLQAFAEYMVNEIQQ</sequence>
<dbReference type="GO" id="GO:0046677">
    <property type="term" value="P:response to antibiotic"/>
    <property type="evidence" value="ECO:0007669"/>
    <property type="project" value="UniProtKB-KW"/>
</dbReference>
<dbReference type="Proteomes" id="UP000094578">
    <property type="component" value="Unassembled WGS sequence"/>
</dbReference>
<evidence type="ECO:0000256" key="2">
    <source>
        <dbReference type="ARBA" id="ARBA00023251"/>
    </source>
</evidence>
<proteinExistence type="predicted"/>
<dbReference type="CDD" id="cd05403">
    <property type="entry name" value="NT_KNTase_like"/>
    <property type="match status" value="1"/>
</dbReference>
<comment type="catalytic activity">
    <reaction evidence="3 4">
        <text>spectinomycin + ATP = 9-O-adenylylspectinomycin + diphosphate</text>
        <dbReference type="Rhea" id="RHEA:63228"/>
        <dbReference type="ChEBI" id="CHEBI:30616"/>
        <dbReference type="ChEBI" id="CHEBI:33019"/>
        <dbReference type="ChEBI" id="CHEBI:146260"/>
        <dbReference type="ChEBI" id="CHEBI:146261"/>
    </reaction>
</comment>
<dbReference type="Pfam" id="PF01909">
    <property type="entry name" value="NTP_transf_2"/>
    <property type="match status" value="1"/>
</dbReference>
<dbReference type="InterPro" id="IPR043519">
    <property type="entry name" value="NT_sf"/>
</dbReference>
<keyword evidence="2 4" id="KW-0046">Antibiotic resistance</keyword>
<keyword evidence="8" id="KW-1185">Reference proteome</keyword>
<reference evidence="7 8" key="1">
    <citation type="submission" date="2016-08" db="EMBL/GenBank/DDBJ databases">
        <title>Genome sequencing of Paenibacillus sp. TI45-13ar, isolated from Korean traditional nuruk.</title>
        <authorList>
            <person name="Kim S.-J."/>
        </authorList>
    </citation>
    <scope>NUCLEOTIDE SEQUENCE [LARGE SCALE GENOMIC DNA]</scope>
    <source>
        <strain evidence="7 8">TI45-13ar</strain>
    </source>
</reference>
<dbReference type="InterPro" id="IPR024172">
    <property type="entry name" value="AadA/Aad9"/>
</dbReference>
<dbReference type="PATRIC" id="fig|1886670.3.peg.4609"/>
<dbReference type="SUPFAM" id="SSF81301">
    <property type="entry name" value="Nucleotidyltransferase"/>
    <property type="match status" value="1"/>
</dbReference>
<dbReference type="InterPro" id="IPR025184">
    <property type="entry name" value="AadA_C"/>
</dbReference>